<dbReference type="GO" id="GO:0004386">
    <property type="term" value="F:helicase activity"/>
    <property type="evidence" value="ECO:0007669"/>
    <property type="project" value="UniProtKB-KW"/>
</dbReference>
<accession>A0ABP6T5I9</accession>
<keyword evidence="4" id="KW-0347">Helicase</keyword>
<dbReference type="Pfam" id="PF13625">
    <property type="entry name" value="Helicase_C_3"/>
    <property type="match status" value="1"/>
</dbReference>
<keyword evidence="4" id="KW-0547">Nucleotide-binding</keyword>
<dbReference type="Pfam" id="PF13280">
    <property type="entry name" value="WYL"/>
    <property type="match status" value="1"/>
</dbReference>
<protein>
    <submittedName>
        <fullName evidence="4">Helicase-associated domain-containing protein</fullName>
    </submittedName>
</protein>
<feature type="domain" description="WYL" evidence="2">
    <location>
        <begin position="718"/>
        <end position="776"/>
    </location>
</feature>
<name>A0ABP6T5I9_9ACTN</name>
<dbReference type="RefSeq" id="WP_345730858.1">
    <property type="nucleotide sequence ID" value="NZ_BAAAYN010000035.1"/>
</dbReference>
<evidence type="ECO:0000313" key="5">
    <source>
        <dbReference type="Proteomes" id="UP001501676"/>
    </source>
</evidence>
<evidence type="ECO:0000259" key="2">
    <source>
        <dbReference type="Pfam" id="PF13280"/>
    </source>
</evidence>
<evidence type="ECO:0000259" key="3">
    <source>
        <dbReference type="Pfam" id="PF13625"/>
    </source>
</evidence>
<keyword evidence="5" id="KW-1185">Reference proteome</keyword>
<dbReference type="Proteomes" id="UP001501676">
    <property type="component" value="Unassembled WGS sequence"/>
</dbReference>
<gene>
    <name evidence="4" type="ORF">GCM10020369_52300</name>
</gene>
<evidence type="ECO:0000313" key="4">
    <source>
        <dbReference type="EMBL" id="GAA3392055.1"/>
    </source>
</evidence>
<organism evidence="4 5">
    <name type="scientific">Cryptosporangium minutisporangium</name>
    <dbReference type="NCBI Taxonomy" id="113569"/>
    <lineage>
        <taxon>Bacteria</taxon>
        <taxon>Bacillati</taxon>
        <taxon>Actinomycetota</taxon>
        <taxon>Actinomycetes</taxon>
        <taxon>Cryptosporangiales</taxon>
        <taxon>Cryptosporangiaceae</taxon>
        <taxon>Cryptosporangium</taxon>
    </lineage>
</organism>
<keyword evidence="4" id="KW-0378">Hydrolase</keyword>
<sequence length="780" mass="80925">MDHLVAHVRGLDRAALAELIAARPDAAAWPEPRTLTELAERLSAVHSVQRALARISRAGLQVAEAMAALGGVSTEAGLAALLDVDESDPDRVALFQETLRTLGDLALVVRGHDRALVLAAPLRLLAEPLGLGVRLADVLPVLGVDRLRAMAEVWVDEPARRKDELVDQVTTAFADGEAVRTFVADAPADVRELLRDLAWNGPRLGGVPSRFGGWGPFEGSGPVAWALERGLLAQVSWDEVELPGEAGLALRGPDYRAPFTAPPPSPVSGVVAGADLLSAGTAAATQTLADTERLLDFCDRTPLRTTKGGRVTVREAKRAVKALGLSEDALGGLLSVASGAGLLGSDEGVVTLTERADAWREAEPAARLATLLAGWWSEFDGAPLRTRLVEYLTELPVGARADVVDAVAAVLSWRHPIAVVPTPADQKTLPARTAVAFAEAERYGVVALGAATPLARALVVGLASDPDGLAVASSGLVPTPVTAATFQSDLSAVVAGVPAAGLAALLDSAAEREAAGAASIWRFSAASVRAALDAGVDADALLTDLAAVATGGLPQALEYLVRDVARRHGHVRVAPAGSVVSADDPALLAELVATKSLRALRLRAVAPTVLVSAADPEATLAALRESGYAPTGLTEGGGARVERRVRRRATAPDPWPPHSENGGLSVDAPAVAERLLAAPVAPPPDPTPTRAPATAESRRPERVVALQADALSAAERAVLVNAIETGAPVQIDYVSATGRPSTRVIENAELTGDAVIAWCRLRTAERMFILSRIQSVSAAR</sequence>
<keyword evidence="4" id="KW-0067">ATP-binding</keyword>
<dbReference type="InterPro" id="IPR032830">
    <property type="entry name" value="XPB/Ssl2_N"/>
</dbReference>
<feature type="region of interest" description="Disordered" evidence="1">
    <location>
        <begin position="677"/>
        <end position="700"/>
    </location>
</feature>
<dbReference type="EMBL" id="BAAAYN010000035">
    <property type="protein sequence ID" value="GAA3392055.1"/>
    <property type="molecule type" value="Genomic_DNA"/>
</dbReference>
<comment type="caution">
    <text evidence="4">The sequence shown here is derived from an EMBL/GenBank/DDBJ whole genome shotgun (WGS) entry which is preliminary data.</text>
</comment>
<evidence type="ECO:0000256" key="1">
    <source>
        <dbReference type="SAM" id="MobiDB-lite"/>
    </source>
</evidence>
<feature type="domain" description="Helicase XPB/Ssl2 N-terminal" evidence="3">
    <location>
        <begin position="487"/>
        <end position="605"/>
    </location>
</feature>
<reference evidence="5" key="1">
    <citation type="journal article" date="2019" name="Int. J. Syst. Evol. Microbiol.">
        <title>The Global Catalogue of Microorganisms (GCM) 10K type strain sequencing project: providing services to taxonomists for standard genome sequencing and annotation.</title>
        <authorList>
            <consortium name="The Broad Institute Genomics Platform"/>
            <consortium name="The Broad Institute Genome Sequencing Center for Infectious Disease"/>
            <person name="Wu L."/>
            <person name="Ma J."/>
        </authorList>
    </citation>
    <scope>NUCLEOTIDE SEQUENCE [LARGE SCALE GENOMIC DNA]</scope>
    <source>
        <strain evidence="5">JCM 9458</strain>
    </source>
</reference>
<proteinExistence type="predicted"/>
<feature type="compositionally biased region" description="Pro residues" evidence="1">
    <location>
        <begin position="680"/>
        <end position="689"/>
    </location>
</feature>
<dbReference type="InterPro" id="IPR026881">
    <property type="entry name" value="WYL_dom"/>
</dbReference>